<name>A0A239L173_9SPHN</name>
<evidence type="ECO:0000313" key="4">
    <source>
        <dbReference type="Proteomes" id="UP000198339"/>
    </source>
</evidence>
<proteinExistence type="inferred from homology"/>
<dbReference type="InterPro" id="IPR036165">
    <property type="entry name" value="YefM-like_sf"/>
</dbReference>
<evidence type="ECO:0000256" key="2">
    <source>
        <dbReference type="RuleBase" id="RU362080"/>
    </source>
</evidence>
<protein>
    <recommendedName>
        <fullName evidence="2">Antitoxin</fullName>
    </recommendedName>
</protein>
<dbReference type="AlphaFoldDB" id="A0A239L173"/>
<dbReference type="InterPro" id="IPR006442">
    <property type="entry name" value="Antitoxin_Phd/YefM"/>
</dbReference>
<comment type="similarity">
    <text evidence="1 2">Belongs to the phD/YefM antitoxin family.</text>
</comment>
<accession>A0A239L173</accession>
<dbReference type="NCBIfam" id="TIGR01552">
    <property type="entry name" value="phd_fam"/>
    <property type="match status" value="1"/>
</dbReference>
<gene>
    <name evidence="3" type="ORF">SAMN06295955_11848</name>
</gene>
<dbReference type="EMBL" id="FZPA01000018">
    <property type="protein sequence ID" value="SNT24191.1"/>
    <property type="molecule type" value="Genomic_DNA"/>
</dbReference>
<dbReference type="Gene3D" id="3.40.1620.10">
    <property type="entry name" value="YefM-like domain"/>
    <property type="match status" value="1"/>
</dbReference>
<comment type="function">
    <text evidence="2">Antitoxin component of a type II toxin-antitoxin (TA) system.</text>
</comment>
<dbReference type="Pfam" id="PF02604">
    <property type="entry name" value="PhdYeFM_antitox"/>
    <property type="match status" value="1"/>
</dbReference>
<organism evidence="3 4">
    <name type="scientific">Sphingopyxis indica</name>
    <dbReference type="NCBI Taxonomy" id="436663"/>
    <lineage>
        <taxon>Bacteria</taxon>
        <taxon>Pseudomonadati</taxon>
        <taxon>Pseudomonadota</taxon>
        <taxon>Alphaproteobacteria</taxon>
        <taxon>Sphingomonadales</taxon>
        <taxon>Sphingomonadaceae</taxon>
        <taxon>Sphingopyxis</taxon>
    </lineage>
</organism>
<evidence type="ECO:0000256" key="1">
    <source>
        <dbReference type="ARBA" id="ARBA00009981"/>
    </source>
</evidence>
<reference evidence="3 4" key="1">
    <citation type="submission" date="2017-06" db="EMBL/GenBank/DDBJ databases">
        <authorList>
            <person name="Kim H.J."/>
            <person name="Triplett B.A."/>
        </authorList>
    </citation>
    <scope>NUCLEOTIDE SEQUENCE [LARGE SCALE GENOMIC DNA]</scope>
    <source>
        <strain evidence="3 4">DS15</strain>
    </source>
</reference>
<dbReference type="Proteomes" id="UP000198339">
    <property type="component" value="Unassembled WGS sequence"/>
</dbReference>
<sequence>MNLPELVLSTKYDPMDRAISASDANQHFSELLRDVAEGQSFTVMSRGRPVARVLPVDRHREKRSVERLLEFVSGLPVRHAGQWSRDDLYE</sequence>
<keyword evidence="4" id="KW-1185">Reference proteome</keyword>
<evidence type="ECO:0000313" key="3">
    <source>
        <dbReference type="EMBL" id="SNT24191.1"/>
    </source>
</evidence>
<dbReference type="SUPFAM" id="SSF143120">
    <property type="entry name" value="YefM-like"/>
    <property type="match status" value="1"/>
</dbReference>